<dbReference type="AlphaFoldDB" id="A0A6J0RNY6"/>
<dbReference type="OrthoDB" id="8185860at2759"/>
<dbReference type="FunCoup" id="A0A6J0RNY6">
    <property type="interactions" value="32"/>
</dbReference>
<protein>
    <recommendedName>
        <fullName evidence="10">Odorant receptor</fullName>
    </recommendedName>
</protein>
<sequence>MKFSSELFNWSLTFMRRIGYFDQPRLVLLYLLSPISLSLMAYYRTYVIRNDFDEVIVNLFKISGSTMTIGRAFIVMCKSKKFLNFFESVDEWYQELHVRFAGGSSLFLFIYYLLTFLHFQREGDDVTLKKAHEYTKKIKKTSKTVLILTGITIFYVMFVQLLSTAGVGYKKLILDVAFPGVDFYESPLWEMMSILQGLWTAPIVIVSYVSYLCLTLIAIAFGIFLMKNLQSKLEGMNEMTDEEALNCIKKCVKDHVMIIKYHRDLEVLFSVNSFADVCIFAVIPCVIIIISTMDHDMSMLIGDIQLSIMVMISTFLVFWVGNNFCYESANIAKAAYNCNWENRNKEFRKYIPLIIIASQRPLQLTAGGLKPINMEFFLTMVRCTYSLFTVLFTMKTEGDS</sequence>
<evidence type="ECO:0000256" key="8">
    <source>
        <dbReference type="ARBA" id="ARBA00023170"/>
    </source>
</evidence>
<accession>A0A6J0RNY6</accession>
<dbReference type="GeneID" id="105231419"/>
<evidence type="ECO:0000256" key="5">
    <source>
        <dbReference type="ARBA" id="ARBA00022725"/>
    </source>
</evidence>
<gene>
    <name evidence="12" type="primary">LOC105231419</name>
</gene>
<name>A0A6J0RNY6_BACDO</name>
<dbReference type="PANTHER" id="PTHR21137">
    <property type="entry name" value="ODORANT RECEPTOR"/>
    <property type="match status" value="1"/>
</dbReference>
<dbReference type="Proteomes" id="UP001652620">
    <property type="component" value="Chromosome 5"/>
</dbReference>
<keyword evidence="6 10" id="KW-1133">Transmembrane helix</keyword>
<dbReference type="GO" id="GO:0005886">
    <property type="term" value="C:plasma membrane"/>
    <property type="evidence" value="ECO:0007669"/>
    <property type="project" value="UniProtKB-SubCell"/>
</dbReference>
<feature type="transmembrane region" description="Helical" evidence="10">
    <location>
        <begin position="199"/>
        <end position="226"/>
    </location>
</feature>
<keyword evidence="7 10" id="KW-0472">Membrane</keyword>
<dbReference type="GO" id="GO:0005549">
    <property type="term" value="F:odorant binding"/>
    <property type="evidence" value="ECO:0007669"/>
    <property type="project" value="InterPro"/>
</dbReference>
<evidence type="ECO:0000256" key="10">
    <source>
        <dbReference type="RuleBase" id="RU351113"/>
    </source>
</evidence>
<keyword evidence="9 10" id="KW-0807">Transducer</keyword>
<evidence type="ECO:0000256" key="3">
    <source>
        <dbReference type="ARBA" id="ARBA00022606"/>
    </source>
</evidence>
<reference evidence="12" key="1">
    <citation type="submission" date="2025-08" db="UniProtKB">
        <authorList>
            <consortium name="RefSeq"/>
        </authorList>
    </citation>
    <scope>IDENTIFICATION</scope>
    <source>
        <tissue evidence="12">Adult</tissue>
    </source>
</reference>
<dbReference type="GO" id="GO:0004984">
    <property type="term" value="F:olfactory receptor activity"/>
    <property type="evidence" value="ECO:0007669"/>
    <property type="project" value="InterPro"/>
</dbReference>
<evidence type="ECO:0000256" key="2">
    <source>
        <dbReference type="ARBA" id="ARBA00022475"/>
    </source>
</evidence>
<feature type="transmembrane region" description="Helical" evidence="10">
    <location>
        <begin position="145"/>
        <end position="169"/>
    </location>
</feature>
<keyword evidence="5 10" id="KW-0552">Olfaction</keyword>
<feature type="transmembrane region" description="Helical" evidence="10">
    <location>
        <begin position="55"/>
        <end position="76"/>
    </location>
</feature>
<evidence type="ECO:0000256" key="4">
    <source>
        <dbReference type="ARBA" id="ARBA00022692"/>
    </source>
</evidence>
<dbReference type="Pfam" id="PF02949">
    <property type="entry name" value="7tm_6"/>
    <property type="match status" value="1"/>
</dbReference>
<keyword evidence="8 10" id="KW-0675">Receptor</keyword>
<comment type="similarity">
    <text evidence="10">Belongs to the insect chemoreceptor superfamily. Heteromeric odorant receptor channel (TC 1.A.69) family.</text>
</comment>
<evidence type="ECO:0000313" key="11">
    <source>
        <dbReference type="Proteomes" id="UP001652620"/>
    </source>
</evidence>
<evidence type="ECO:0000256" key="6">
    <source>
        <dbReference type="ARBA" id="ARBA00022989"/>
    </source>
</evidence>
<comment type="subcellular location">
    <subcellularLocation>
        <location evidence="1 10">Cell membrane</location>
        <topology evidence="1 10">Multi-pass membrane protein</topology>
    </subcellularLocation>
</comment>
<dbReference type="KEGG" id="bdr:105231419"/>
<keyword evidence="11" id="KW-1185">Reference proteome</keyword>
<feature type="transmembrane region" description="Helical" evidence="10">
    <location>
        <begin position="267"/>
        <end position="291"/>
    </location>
</feature>
<dbReference type="RefSeq" id="XP_019847679.3">
    <property type="nucleotide sequence ID" value="XM_019992120.3"/>
</dbReference>
<dbReference type="InParanoid" id="A0A6J0RNY6"/>
<feature type="transmembrane region" description="Helical" evidence="10">
    <location>
        <begin position="26"/>
        <end position="43"/>
    </location>
</feature>
<proteinExistence type="inferred from homology"/>
<feature type="transmembrane region" description="Helical" evidence="10">
    <location>
        <begin position="297"/>
        <end position="320"/>
    </location>
</feature>
<keyword evidence="2" id="KW-1003">Cell membrane</keyword>
<evidence type="ECO:0000256" key="1">
    <source>
        <dbReference type="ARBA" id="ARBA00004651"/>
    </source>
</evidence>
<evidence type="ECO:0000256" key="7">
    <source>
        <dbReference type="ARBA" id="ARBA00023136"/>
    </source>
</evidence>
<dbReference type="InterPro" id="IPR004117">
    <property type="entry name" value="7tm6_olfct_rcpt"/>
</dbReference>
<keyword evidence="4 10" id="KW-0812">Transmembrane</keyword>
<evidence type="ECO:0000256" key="9">
    <source>
        <dbReference type="ARBA" id="ARBA00023224"/>
    </source>
</evidence>
<keyword evidence="3 10" id="KW-0716">Sensory transduction</keyword>
<dbReference type="GO" id="GO:0007165">
    <property type="term" value="P:signal transduction"/>
    <property type="evidence" value="ECO:0007669"/>
    <property type="project" value="UniProtKB-KW"/>
</dbReference>
<evidence type="ECO:0000313" key="12">
    <source>
        <dbReference type="RefSeq" id="XP_019847679.3"/>
    </source>
</evidence>
<organism evidence="11 12">
    <name type="scientific">Bactrocera dorsalis</name>
    <name type="common">Oriental fruit fly</name>
    <name type="synonym">Dacus dorsalis</name>
    <dbReference type="NCBI Taxonomy" id="27457"/>
    <lineage>
        <taxon>Eukaryota</taxon>
        <taxon>Metazoa</taxon>
        <taxon>Ecdysozoa</taxon>
        <taxon>Arthropoda</taxon>
        <taxon>Hexapoda</taxon>
        <taxon>Insecta</taxon>
        <taxon>Pterygota</taxon>
        <taxon>Neoptera</taxon>
        <taxon>Endopterygota</taxon>
        <taxon>Diptera</taxon>
        <taxon>Brachycera</taxon>
        <taxon>Muscomorpha</taxon>
        <taxon>Tephritoidea</taxon>
        <taxon>Tephritidae</taxon>
        <taxon>Bactrocera</taxon>
        <taxon>Bactrocera</taxon>
    </lineage>
</organism>
<feature type="transmembrane region" description="Helical" evidence="10">
    <location>
        <begin position="96"/>
        <end position="114"/>
    </location>
</feature>
<dbReference type="PANTHER" id="PTHR21137:SF35">
    <property type="entry name" value="ODORANT RECEPTOR 19A-RELATED"/>
    <property type="match status" value="1"/>
</dbReference>